<accession>A0A0F3N020</accession>
<name>A0A0F3N020_RICAM</name>
<dbReference type="EMBL" id="LANR01000001">
    <property type="protein sequence ID" value="KJV61360.1"/>
    <property type="molecule type" value="Genomic_DNA"/>
</dbReference>
<keyword evidence="2" id="KW-1185">Reference proteome</keyword>
<dbReference type="Proteomes" id="UP000033556">
    <property type="component" value="Unassembled WGS sequence"/>
</dbReference>
<evidence type="ECO:0000313" key="2">
    <source>
        <dbReference type="Proteomes" id="UP000033556"/>
    </source>
</evidence>
<dbReference type="RefSeq" id="WP_041860469.1">
    <property type="nucleotide sequence ID" value="NZ_LANR01000001.1"/>
</dbReference>
<comment type="caution">
    <text evidence="1">The sequence shown here is derived from an EMBL/GenBank/DDBJ whole genome shotgun (WGS) entry which is preliminary data.</text>
</comment>
<protein>
    <submittedName>
        <fullName evidence="1">Putative ankyrin repeat protein</fullName>
    </submittedName>
</protein>
<dbReference type="PATRIC" id="fig|1359164.3.peg.362"/>
<evidence type="ECO:0000313" key="1">
    <source>
        <dbReference type="EMBL" id="KJV61360.1"/>
    </source>
</evidence>
<gene>
    <name evidence="1" type="ORF">APHACPA_0365</name>
</gene>
<dbReference type="AlphaFoldDB" id="A0A0F3N020"/>
<organism evidence="1 2">
    <name type="scientific">Rickettsia amblyommatis str. Ac/Pa</name>
    <dbReference type="NCBI Taxonomy" id="1359164"/>
    <lineage>
        <taxon>Bacteria</taxon>
        <taxon>Pseudomonadati</taxon>
        <taxon>Pseudomonadota</taxon>
        <taxon>Alphaproteobacteria</taxon>
        <taxon>Rickettsiales</taxon>
        <taxon>Rickettsiaceae</taxon>
        <taxon>Rickettsieae</taxon>
        <taxon>Rickettsia</taxon>
        <taxon>spotted fever group</taxon>
    </lineage>
</organism>
<reference evidence="1 2" key="1">
    <citation type="submission" date="2015-01" db="EMBL/GenBank/DDBJ databases">
        <title>Genome Sequencing of Rickettsiales.</title>
        <authorList>
            <person name="Daugherty S.C."/>
            <person name="Su Q."/>
            <person name="Abolude K."/>
            <person name="Beier-Sexton M."/>
            <person name="Carlyon J.A."/>
            <person name="Carter R."/>
            <person name="Day N.P."/>
            <person name="Dumler S.J."/>
            <person name="Dyachenko V."/>
            <person name="Godinez A."/>
            <person name="Kurtti T.J."/>
            <person name="Lichay M."/>
            <person name="Mullins K.E."/>
            <person name="Ott S."/>
            <person name="Pappas-Brown V."/>
            <person name="Paris D.H."/>
            <person name="Patel P."/>
            <person name="Richards A.L."/>
            <person name="Sadzewicz L."/>
            <person name="Sears K."/>
            <person name="Seidman D."/>
            <person name="Sengamalay N."/>
            <person name="Stenos J."/>
            <person name="Tallon L.J."/>
            <person name="Vincent G."/>
            <person name="Fraser C.M."/>
            <person name="Munderloh U."/>
            <person name="Dunning-Hotopp J.C."/>
        </authorList>
    </citation>
    <scope>NUCLEOTIDE SEQUENCE [LARGE SCALE GENOMIC DNA]</scope>
    <source>
        <strain evidence="1 2">Ac/Pa</strain>
    </source>
</reference>
<sequence>MIIRADNNGNMAASYTDTDKAFAEVRELLQEKQQNLLKNLASFLNKTFLNNNGLDNFFKIAMLQNSIKK</sequence>
<proteinExistence type="predicted"/>